<keyword evidence="1" id="KW-0472">Membrane</keyword>
<keyword evidence="1" id="KW-1133">Transmembrane helix</keyword>
<reference evidence="3" key="1">
    <citation type="submission" date="2010-08" db="EMBL/GenBank/DDBJ databases">
        <title>Complete sequence of Fibrobacter succinogenes subsp. succinogenes S85.</title>
        <authorList>
            <person name="Durkin A.S."/>
            <person name="Nelson K.E."/>
            <person name="Morrison M."/>
            <person name="Forsberg C.W."/>
            <person name="Wilson D.B."/>
            <person name="Russell J.B."/>
            <person name="Cann I.K.O."/>
            <person name="Mackie R.I."/>
            <person name="White B.A."/>
        </authorList>
    </citation>
    <scope>NUCLEOTIDE SEQUENCE [LARGE SCALE GENOMIC DNA]</scope>
    <source>
        <strain evidence="3">ATCC 19169 / S85</strain>
    </source>
</reference>
<protein>
    <submittedName>
        <fullName evidence="2">Uncharacterized protein</fullName>
    </submittedName>
</protein>
<dbReference type="AlphaFoldDB" id="D9S4Y5"/>
<dbReference type="STRING" id="59374.FSU_0152"/>
<dbReference type="Proteomes" id="UP000000517">
    <property type="component" value="Chromosome"/>
</dbReference>
<gene>
    <name evidence="2" type="ordered locus">FSU_0152</name>
</gene>
<dbReference type="HOGENOM" id="CLU_1445672_0_0_0"/>
<evidence type="ECO:0000256" key="1">
    <source>
        <dbReference type="SAM" id="Phobius"/>
    </source>
</evidence>
<evidence type="ECO:0000313" key="2">
    <source>
        <dbReference type="EMBL" id="ADL27251.1"/>
    </source>
</evidence>
<accession>D9S4Y5</accession>
<dbReference type="KEGG" id="fsc:FSU_0152"/>
<sequence length="187" mass="20452">MDGKLVLALSRASRHWSTGVTVGASAAKLMEAARAPRVKILIVFIFAAPYFLVSFSRMLWYRTLRSSSARRDSSSFLSSFLAFSFSDLAMASRISSSLCSASAWASSIFPSSFRALAATSLEYEFDVMLASSLFSLTSERVASACPRERLIPLWLPEQPVRAARASVKEHANILAFIGASPMIDIPR</sequence>
<feature type="transmembrane region" description="Helical" evidence="1">
    <location>
        <begin position="40"/>
        <end position="61"/>
    </location>
</feature>
<evidence type="ECO:0000313" key="3">
    <source>
        <dbReference type="Proteomes" id="UP000000517"/>
    </source>
</evidence>
<proteinExistence type="predicted"/>
<dbReference type="EMBL" id="CP002158">
    <property type="protein sequence ID" value="ADL27251.1"/>
    <property type="molecule type" value="Genomic_DNA"/>
</dbReference>
<name>D9S4Y5_FIBSS</name>
<keyword evidence="1" id="KW-0812">Transmembrane</keyword>
<organism evidence="2 3">
    <name type="scientific">Fibrobacter succinogenes (strain ATCC 19169 / S85)</name>
    <dbReference type="NCBI Taxonomy" id="59374"/>
    <lineage>
        <taxon>Bacteria</taxon>
        <taxon>Pseudomonadati</taxon>
        <taxon>Fibrobacterota</taxon>
        <taxon>Fibrobacteria</taxon>
        <taxon>Fibrobacterales</taxon>
        <taxon>Fibrobacteraceae</taxon>
        <taxon>Fibrobacter</taxon>
    </lineage>
</organism>